<sequence>MLIFIHLILYIFICSLQSITKNIHGIENSVQLGYTYYNEEMITINRNKRYIGAGGYGDPGGDSGSGDGGGGAGGCQLVEKAFVPVMTANAFSVHVQDQNIVGEDHILQKNSGDLQDREITQKESLIGG</sequence>
<organism evidence="2 3">
    <name type="scientific">Meloidogyne enterolobii</name>
    <name type="common">Root-knot nematode worm</name>
    <name type="synonym">Meloidogyne mayaguensis</name>
    <dbReference type="NCBI Taxonomy" id="390850"/>
    <lineage>
        <taxon>Eukaryota</taxon>
        <taxon>Metazoa</taxon>
        <taxon>Ecdysozoa</taxon>
        <taxon>Nematoda</taxon>
        <taxon>Chromadorea</taxon>
        <taxon>Rhabditida</taxon>
        <taxon>Tylenchina</taxon>
        <taxon>Tylenchomorpha</taxon>
        <taxon>Tylenchoidea</taxon>
        <taxon>Meloidogynidae</taxon>
        <taxon>Meloidogyninae</taxon>
        <taxon>Meloidogyne</taxon>
    </lineage>
</organism>
<proteinExistence type="predicted"/>
<evidence type="ECO:0000256" key="1">
    <source>
        <dbReference type="SAM" id="SignalP"/>
    </source>
</evidence>
<name>A0A6V7V956_MELEN</name>
<comment type="caution">
    <text evidence="2">The sequence shown here is derived from an EMBL/GenBank/DDBJ whole genome shotgun (WGS) entry which is preliminary data.</text>
</comment>
<keyword evidence="1" id="KW-0732">Signal</keyword>
<dbReference type="Proteomes" id="UP000580250">
    <property type="component" value="Unassembled WGS sequence"/>
</dbReference>
<evidence type="ECO:0000313" key="3">
    <source>
        <dbReference type="Proteomes" id="UP000580250"/>
    </source>
</evidence>
<gene>
    <name evidence="2" type="ORF">MENT_LOCUS22196</name>
</gene>
<dbReference type="AlphaFoldDB" id="A0A6V7V956"/>
<accession>A0A6V7V956</accession>
<dbReference type="EMBL" id="CAJEWN010000173">
    <property type="protein sequence ID" value="CAD2170771.1"/>
    <property type="molecule type" value="Genomic_DNA"/>
</dbReference>
<feature type="chain" id="PRO_5028407073" evidence="1">
    <location>
        <begin position="19"/>
        <end position="128"/>
    </location>
</feature>
<reference evidence="2 3" key="1">
    <citation type="submission" date="2020-08" db="EMBL/GenBank/DDBJ databases">
        <authorList>
            <person name="Koutsovoulos G."/>
            <person name="Danchin GJ E."/>
        </authorList>
    </citation>
    <scope>NUCLEOTIDE SEQUENCE [LARGE SCALE GENOMIC DNA]</scope>
</reference>
<feature type="signal peptide" evidence="1">
    <location>
        <begin position="1"/>
        <end position="18"/>
    </location>
</feature>
<protein>
    <submittedName>
        <fullName evidence="2">Uncharacterized protein</fullName>
    </submittedName>
</protein>
<evidence type="ECO:0000313" key="2">
    <source>
        <dbReference type="EMBL" id="CAD2170771.1"/>
    </source>
</evidence>